<reference evidence="1" key="1">
    <citation type="submission" date="2020-10" db="EMBL/GenBank/DDBJ databases">
        <title>Taxonomic study of unclassified bacteria belonging to the class Ktedonobacteria.</title>
        <authorList>
            <person name="Yabe S."/>
            <person name="Wang C.M."/>
            <person name="Zheng Y."/>
            <person name="Sakai Y."/>
            <person name="Cavaletti L."/>
            <person name="Monciardini P."/>
            <person name="Donadio S."/>
        </authorList>
    </citation>
    <scope>NUCLEOTIDE SEQUENCE</scope>
    <source>
        <strain evidence="1">SOSP1-1</strain>
    </source>
</reference>
<evidence type="ECO:0000313" key="2">
    <source>
        <dbReference type="Proteomes" id="UP000612362"/>
    </source>
</evidence>
<evidence type="ECO:0000313" key="1">
    <source>
        <dbReference type="EMBL" id="GHO50615.1"/>
    </source>
</evidence>
<name>A0A8J3MZB3_9CHLR</name>
<dbReference type="AlphaFoldDB" id="A0A8J3MZB3"/>
<dbReference type="Proteomes" id="UP000612362">
    <property type="component" value="Unassembled WGS sequence"/>
</dbReference>
<keyword evidence="2" id="KW-1185">Reference proteome</keyword>
<comment type="caution">
    <text evidence="1">The sequence shown here is derived from an EMBL/GenBank/DDBJ whole genome shotgun (WGS) entry which is preliminary data.</text>
</comment>
<sequence>MAGVSIYNVGENEERSYTHWIKTITLKLCDTLIKNEKARGLISCRYQPPKV</sequence>
<gene>
    <name evidence="1" type="ORF">KSX_87780</name>
</gene>
<proteinExistence type="predicted"/>
<dbReference type="EMBL" id="BNJF01000008">
    <property type="protein sequence ID" value="GHO50615.1"/>
    <property type="molecule type" value="Genomic_DNA"/>
</dbReference>
<accession>A0A8J3MZB3</accession>
<protein>
    <submittedName>
        <fullName evidence="1">Uncharacterized protein</fullName>
    </submittedName>
</protein>
<organism evidence="1 2">
    <name type="scientific">Ktedonospora formicarum</name>
    <dbReference type="NCBI Taxonomy" id="2778364"/>
    <lineage>
        <taxon>Bacteria</taxon>
        <taxon>Bacillati</taxon>
        <taxon>Chloroflexota</taxon>
        <taxon>Ktedonobacteria</taxon>
        <taxon>Ktedonobacterales</taxon>
        <taxon>Ktedonobacteraceae</taxon>
        <taxon>Ktedonospora</taxon>
    </lineage>
</organism>